<dbReference type="EMBL" id="KV425559">
    <property type="protein sequence ID" value="KZT28045.1"/>
    <property type="molecule type" value="Genomic_DNA"/>
</dbReference>
<feature type="transmembrane region" description="Helical" evidence="1">
    <location>
        <begin position="12"/>
        <end position="32"/>
    </location>
</feature>
<keyword evidence="1" id="KW-0472">Membrane</keyword>
<dbReference type="InParanoid" id="A0A165UEU5"/>
<accession>A0A165UEU5</accession>
<proteinExistence type="predicted"/>
<sequence>MMFGQSCEPRRRTLVLKPCLLPALIGMIFYIIQRTTASSRTLRHLSLGLENGNQVALVHSIADIDATGYHRRNHSCNWVYFTISLQRRQWHHPRALVQHHAWRSFPLCMAQQSPWPSSYHL</sequence>
<organism evidence="2 3">
    <name type="scientific">Neolentinus lepideus HHB14362 ss-1</name>
    <dbReference type="NCBI Taxonomy" id="1314782"/>
    <lineage>
        <taxon>Eukaryota</taxon>
        <taxon>Fungi</taxon>
        <taxon>Dikarya</taxon>
        <taxon>Basidiomycota</taxon>
        <taxon>Agaricomycotina</taxon>
        <taxon>Agaricomycetes</taxon>
        <taxon>Gloeophyllales</taxon>
        <taxon>Gloeophyllaceae</taxon>
        <taxon>Neolentinus</taxon>
    </lineage>
</organism>
<name>A0A165UEU5_9AGAM</name>
<keyword evidence="1" id="KW-1133">Transmembrane helix</keyword>
<gene>
    <name evidence="2" type="ORF">NEOLEDRAFT_953346</name>
</gene>
<keyword evidence="3" id="KW-1185">Reference proteome</keyword>
<evidence type="ECO:0000313" key="2">
    <source>
        <dbReference type="EMBL" id="KZT28045.1"/>
    </source>
</evidence>
<dbReference type="AlphaFoldDB" id="A0A165UEU5"/>
<keyword evidence="1" id="KW-0812">Transmembrane</keyword>
<evidence type="ECO:0000313" key="3">
    <source>
        <dbReference type="Proteomes" id="UP000076761"/>
    </source>
</evidence>
<protein>
    <submittedName>
        <fullName evidence="2">Uncharacterized protein</fullName>
    </submittedName>
</protein>
<reference evidence="2 3" key="1">
    <citation type="journal article" date="2016" name="Mol. Biol. Evol.">
        <title>Comparative Genomics of Early-Diverging Mushroom-Forming Fungi Provides Insights into the Origins of Lignocellulose Decay Capabilities.</title>
        <authorList>
            <person name="Nagy L.G."/>
            <person name="Riley R."/>
            <person name="Tritt A."/>
            <person name="Adam C."/>
            <person name="Daum C."/>
            <person name="Floudas D."/>
            <person name="Sun H."/>
            <person name="Yadav J.S."/>
            <person name="Pangilinan J."/>
            <person name="Larsson K.H."/>
            <person name="Matsuura K."/>
            <person name="Barry K."/>
            <person name="Labutti K."/>
            <person name="Kuo R."/>
            <person name="Ohm R.A."/>
            <person name="Bhattacharya S.S."/>
            <person name="Shirouzu T."/>
            <person name="Yoshinaga Y."/>
            <person name="Martin F.M."/>
            <person name="Grigoriev I.V."/>
            <person name="Hibbett D.S."/>
        </authorList>
    </citation>
    <scope>NUCLEOTIDE SEQUENCE [LARGE SCALE GENOMIC DNA]</scope>
    <source>
        <strain evidence="2 3">HHB14362 ss-1</strain>
    </source>
</reference>
<evidence type="ECO:0000256" key="1">
    <source>
        <dbReference type="SAM" id="Phobius"/>
    </source>
</evidence>
<dbReference type="Proteomes" id="UP000076761">
    <property type="component" value="Unassembled WGS sequence"/>
</dbReference>